<gene>
    <name evidence="8" type="ORF">DCAF_LOCUS25647</name>
</gene>
<evidence type="ECO:0000256" key="1">
    <source>
        <dbReference type="ARBA" id="ARBA00004613"/>
    </source>
</evidence>
<dbReference type="PROSITE" id="PS51473">
    <property type="entry name" value="GNK2"/>
    <property type="match status" value="1"/>
</dbReference>
<protein>
    <recommendedName>
        <fullName evidence="7">Gnk2-homologous domain-containing protein</fullName>
    </recommendedName>
</protein>
<evidence type="ECO:0000313" key="8">
    <source>
        <dbReference type="EMBL" id="CAK7355388.1"/>
    </source>
</evidence>
<comment type="subcellular location">
    <subcellularLocation>
        <location evidence="1">Secreted</location>
    </subcellularLocation>
</comment>
<evidence type="ECO:0000256" key="5">
    <source>
        <dbReference type="ARBA" id="ARBA00038515"/>
    </source>
</evidence>
<keyword evidence="2" id="KW-0964">Secreted</keyword>
<feature type="domain" description="Gnk2-homologous" evidence="7">
    <location>
        <begin position="26"/>
        <end position="133"/>
    </location>
</feature>
<proteinExistence type="inferred from homology"/>
<keyword evidence="3 6" id="KW-0732">Signal</keyword>
<name>A0AAV1SRE2_9ROSI</name>
<evidence type="ECO:0000259" key="7">
    <source>
        <dbReference type="PROSITE" id="PS51473"/>
    </source>
</evidence>
<dbReference type="AlphaFoldDB" id="A0AAV1SRE2"/>
<feature type="signal peptide" evidence="6">
    <location>
        <begin position="1"/>
        <end position="24"/>
    </location>
</feature>
<reference evidence="8 9" key="1">
    <citation type="submission" date="2024-01" db="EMBL/GenBank/DDBJ databases">
        <authorList>
            <person name="Waweru B."/>
        </authorList>
    </citation>
    <scope>NUCLEOTIDE SEQUENCE [LARGE SCALE GENOMIC DNA]</scope>
</reference>
<dbReference type="Gene3D" id="3.30.430.20">
    <property type="entry name" value="Gnk2 domain, C-X8-C-X2-C motif"/>
    <property type="match status" value="1"/>
</dbReference>
<feature type="non-terminal residue" evidence="8">
    <location>
        <position position="208"/>
    </location>
</feature>
<keyword evidence="4" id="KW-0677">Repeat</keyword>
<accession>A0AAV1SRE2</accession>
<dbReference type="Proteomes" id="UP001314170">
    <property type="component" value="Unassembled WGS sequence"/>
</dbReference>
<keyword evidence="9" id="KW-1185">Reference proteome</keyword>
<evidence type="ECO:0000313" key="9">
    <source>
        <dbReference type="Proteomes" id="UP001314170"/>
    </source>
</evidence>
<evidence type="ECO:0000256" key="2">
    <source>
        <dbReference type="ARBA" id="ARBA00022525"/>
    </source>
</evidence>
<evidence type="ECO:0000256" key="3">
    <source>
        <dbReference type="ARBA" id="ARBA00022729"/>
    </source>
</evidence>
<comment type="caution">
    <text evidence="8">The sequence shown here is derived from an EMBL/GenBank/DDBJ whole genome shotgun (WGS) entry which is preliminary data.</text>
</comment>
<dbReference type="GO" id="GO:0005576">
    <property type="term" value="C:extracellular region"/>
    <property type="evidence" value="ECO:0007669"/>
    <property type="project" value="UniProtKB-SubCell"/>
</dbReference>
<dbReference type="InterPro" id="IPR038408">
    <property type="entry name" value="GNK2_sf"/>
</dbReference>
<dbReference type="InterPro" id="IPR050581">
    <property type="entry name" value="CRR_secretory_protein"/>
</dbReference>
<sequence>MSSSTFTSSLYLLTSTLLLQNVLGIDPLYSSCSGNENSAANYGSYKTSLKVLMVSFCHLAPANNKGFALGSLGQNNQDRPYGLVFCIGDVSPEIAEAVLLMQLGRSARAAQTRKQQSYFTITDFFGKIDNGSNLYIYNEHNVSNLVVFNQKTNELLGQLANKAFYYTTKMYYATEEIDLEGIETRAGHNKQGRDRLCCVSEINFAAEF</sequence>
<evidence type="ECO:0000256" key="4">
    <source>
        <dbReference type="ARBA" id="ARBA00022737"/>
    </source>
</evidence>
<dbReference type="PANTHER" id="PTHR32411">
    <property type="entry name" value="CYSTEINE-RICH REPEAT SECRETORY PROTEIN 38-RELATED"/>
    <property type="match status" value="1"/>
</dbReference>
<evidence type="ECO:0000256" key="6">
    <source>
        <dbReference type="SAM" id="SignalP"/>
    </source>
</evidence>
<dbReference type="PANTHER" id="PTHR32411:SF51">
    <property type="entry name" value="GNK2-HOMOLOGOUS DOMAIN-CONTAINING PROTEIN"/>
    <property type="match status" value="1"/>
</dbReference>
<organism evidence="8 9">
    <name type="scientific">Dovyalis caffra</name>
    <dbReference type="NCBI Taxonomy" id="77055"/>
    <lineage>
        <taxon>Eukaryota</taxon>
        <taxon>Viridiplantae</taxon>
        <taxon>Streptophyta</taxon>
        <taxon>Embryophyta</taxon>
        <taxon>Tracheophyta</taxon>
        <taxon>Spermatophyta</taxon>
        <taxon>Magnoliopsida</taxon>
        <taxon>eudicotyledons</taxon>
        <taxon>Gunneridae</taxon>
        <taxon>Pentapetalae</taxon>
        <taxon>rosids</taxon>
        <taxon>fabids</taxon>
        <taxon>Malpighiales</taxon>
        <taxon>Salicaceae</taxon>
        <taxon>Flacourtieae</taxon>
        <taxon>Dovyalis</taxon>
    </lineage>
</organism>
<feature type="chain" id="PRO_5043595236" description="Gnk2-homologous domain-containing protein" evidence="6">
    <location>
        <begin position="25"/>
        <end position="208"/>
    </location>
</feature>
<comment type="similarity">
    <text evidence="5">Belongs to the cysteine-rich repeat secretory protein family.</text>
</comment>
<dbReference type="InterPro" id="IPR002902">
    <property type="entry name" value="GNK2"/>
</dbReference>
<dbReference type="EMBL" id="CAWUPB010001195">
    <property type="protein sequence ID" value="CAK7355388.1"/>
    <property type="molecule type" value="Genomic_DNA"/>
</dbReference>